<dbReference type="GeneTree" id="ENSGT01150000287206"/>
<evidence type="ECO:0008006" key="4">
    <source>
        <dbReference type="Google" id="ProtNLM"/>
    </source>
</evidence>
<dbReference type="InterPro" id="IPR036691">
    <property type="entry name" value="Endo/exonu/phosph_ase_sf"/>
</dbReference>
<dbReference type="OMA" id="FLQNERC"/>
<dbReference type="Ensembl" id="ENSCCRT00000174650.1">
    <property type="protein sequence ID" value="ENSCCRP00000126491.1"/>
    <property type="gene ID" value="ENSCCRG00000057556.1"/>
</dbReference>
<protein>
    <recommendedName>
        <fullName evidence="4">LIN1</fullName>
    </recommendedName>
</protein>
<organism evidence="2 3">
    <name type="scientific">Cyprinus carpio carpio</name>
    <dbReference type="NCBI Taxonomy" id="630221"/>
    <lineage>
        <taxon>Eukaryota</taxon>
        <taxon>Metazoa</taxon>
        <taxon>Chordata</taxon>
        <taxon>Craniata</taxon>
        <taxon>Vertebrata</taxon>
        <taxon>Euteleostomi</taxon>
        <taxon>Actinopterygii</taxon>
        <taxon>Neopterygii</taxon>
        <taxon>Teleostei</taxon>
        <taxon>Ostariophysi</taxon>
        <taxon>Cypriniformes</taxon>
        <taxon>Cyprinidae</taxon>
        <taxon>Cyprininae</taxon>
        <taxon>Cyprinus</taxon>
    </lineage>
</organism>
<reference evidence="2" key="2">
    <citation type="submission" date="2025-09" db="UniProtKB">
        <authorList>
            <consortium name="Ensembl"/>
        </authorList>
    </citation>
    <scope>IDENTIFICATION</scope>
</reference>
<keyword evidence="1" id="KW-0732">Signal</keyword>
<dbReference type="SUPFAM" id="SSF56219">
    <property type="entry name" value="DNase I-like"/>
    <property type="match status" value="1"/>
</dbReference>
<feature type="chain" id="PRO_5039917856" description="LIN1" evidence="1">
    <location>
        <begin position="17"/>
        <end position="138"/>
    </location>
</feature>
<keyword evidence="3" id="KW-1185">Reference proteome</keyword>
<dbReference type="Gene3D" id="3.60.10.10">
    <property type="entry name" value="Endonuclease/exonuclease/phosphatase"/>
    <property type="match status" value="1"/>
</dbReference>
<name>A0A9J7Z5R0_CYPCA</name>
<sequence>WIFFFLFLSGIRKITLVLDKIPDDTLSNVIIGGDFNCIIGLVKDAQPSRTTKSKAAATLHSYLKNLNMVDIWRCLNPSAREYSFYSSVHKSYSRIDFFFIDSNLSKMVRSTQYHNRLISDHAPLTLDLNLKSEKGTYN</sequence>
<dbReference type="Proteomes" id="UP001108240">
    <property type="component" value="Unplaced"/>
</dbReference>
<evidence type="ECO:0000256" key="1">
    <source>
        <dbReference type="SAM" id="SignalP"/>
    </source>
</evidence>
<dbReference type="AlphaFoldDB" id="A0A9J7Z5R0"/>
<accession>A0A9J7Z5R0</accession>
<reference evidence="2" key="1">
    <citation type="submission" date="2025-08" db="UniProtKB">
        <authorList>
            <consortium name="Ensembl"/>
        </authorList>
    </citation>
    <scope>IDENTIFICATION</scope>
</reference>
<evidence type="ECO:0000313" key="2">
    <source>
        <dbReference type="Ensembl" id="ENSCCRP00000126491.1"/>
    </source>
</evidence>
<feature type="signal peptide" evidence="1">
    <location>
        <begin position="1"/>
        <end position="16"/>
    </location>
</feature>
<proteinExistence type="predicted"/>
<evidence type="ECO:0000313" key="3">
    <source>
        <dbReference type="Proteomes" id="UP001108240"/>
    </source>
</evidence>